<dbReference type="PANTHER" id="PTHR35174:SF3">
    <property type="entry name" value="BLL7171 PROTEIN"/>
    <property type="match status" value="1"/>
</dbReference>
<dbReference type="Proteomes" id="UP000278440">
    <property type="component" value="Unassembled WGS sequence"/>
</dbReference>
<name>A0A495Y1S8_9MICO</name>
<feature type="domain" description="YCII-related" evidence="2">
    <location>
        <begin position="24"/>
        <end position="118"/>
    </location>
</feature>
<dbReference type="InterPro" id="IPR011008">
    <property type="entry name" value="Dimeric_a/b-barrel"/>
</dbReference>
<comment type="caution">
    <text evidence="3">The sequence shown here is derived from an EMBL/GenBank/DDBJ whole genome shotgun (WGS) entry which is preliminary data.</text>
</comment>
<organism evidence="3 4">
    <name type="scientific">Terracoccus luteus</name>
    <dbReference type="NCBI Taxonomy" id="53356"/>
    <lineage>
        <taxon>Bacteria</taxon>
        <taxon>Bacillati</taxon>
        <taxon>Actinomycetota</taxon>
        <taxon>Actinomycetes</taxon>
        <taxon>Micrococcales</taxon>
        <taxon>Intrasporangiaceae</taxon>
        <taxon>Terracoccus</taxon>
    </lineage>
</organism>
<dbReference type="OrthoDB" id="668782at2"/>
<dbReference type="Gene3D" id="3.30.70.1060">
    <property type="entry name" value="Dimeric alpha+beta barrel"/>
    <property type="match status" value="1"/>
</dbReference>
<dbReference type="EMBL" id="RBXT01000001">
    <property type="protein sequence ID" value="RKT79335.1"/>
    <property type="molecule type" value="Genomic_DNA"/>
</dbReference>
<protein>
    <recommendedName>
        <fullName evidence="2">YCII-related domain-containing protein</fullName>
    </recommendedName>
</protein>
<dbReference type="AlphaFoldDB" id="A0A495Y1S8"/>
<proteinExistence type="inferred from homology"/>
<sequence>MTTYLISLFQPEGPTPTPEELDLTQVMADLEVVNDDIRAAGGWVFAGGLADPASATTVRATRGPAHAADAVLTDGPFAEIKEHLGGVSIVQSDDYDVVLGWARRIAAATGLPVEVRPFQGEGDPGQAPSTS</sequence>
<comment type="similarity">
    <text evidence="1">Belongs to the YciI family.</text>
</comment>
<dbReference type="PANTHER" id="PTHR35174">
    <property type="entry name" value="BLL7171 PROTEIN-RELATED"/>
    <property type="match status" value="1"/>
</dbReference>
<reference evidence="3 4" key="1">
    <citation type="submission" date="2018-10" db="EMBL/GenBank/DDBJ databases">
        <title>Sequencing the genomes of 1000 actinobacteria strains.</title>
        <authorList>
            <person name="Klenk H.-P."/>
        </authorList>
    </citation>
    <scope>NUCLEOTIDE SEQUENCE [LARGE SCALE GENOMIC DNA]</scope>
    <source>
        <strain evidence="3 4">DSM 44267</strain>
    </source>
</reference>
<evidence type="ECO:0000256" key="1">
    <source>
        <dbReference type="ARBA" id="ARBA00007689"/>
    </source>
</evidence>
<keyword evidence="4" id="KW-1185">Reference proteome</keyword>
<dbReference type="InterPro" id="IPR005545">
    <property type="entry name" value="YCII"/>
</dbReference>
<evidence type="ECO:0000313" key="3">
    <source>
        <dbReference type="EMBL" id="RKT79335.1"/>
    </source>
</evidence>
<dbReference type="SUPFAM" id="SSF54909">
    <property type="entry name" value="Dimeric alpha+beta barrel"/>
    <property type="match status" value="1"/>
</dbReference>
<accession>A0A495Y1S8</accession>
<dbReference type="RefSeq" id="WP_121034137.1">
    <property type="nucleotide sequence ID" value="NZ_RBXT01000001.1"/>
</dbReference>
<evidence type="ECO:0000313" key="4">
    <source>
        <dbReference type="Proteomes" id="UP000278440"/>
    </source>
</evidence>
<evidence type="ECO:0000259" key="2">
    <source>
        <dbReference type="Pfam" id="PF03795"/>
    </source>
</evidence>
<dbReference type="Pfam" id="PF03795">
    <property type="entry name" value="YCII"/>
    <property type="match status" value="1"/>
</dbReference>
<gene>
    <name evidence="3" type="ORF">DFJ68_2802</name>
</gene>